<reference evidence="1 3" key="2">
    <citation type="submission" date="2019-08" db="EMBL/GenBank/DDBJ databases">
        <title>In-depth cultivation of the pig gut microbiome towards novel bacterial diversity and tailored functional studies.</title>
        <authorList>
            <person name="Wylensek D."/>
            <person name="Hitch T.C.A."/>
            <person name="Clavel T."/>
        </authorList>
    </citation>
    <scope>NUCLEOTIDE SEQUENCE [LARGE SCALE GENOMIC DNA]</scope>
    <source>
        <strain evidence="1 3">WCA3-601-WT-6J</strain>
    </source>
</reference>
<dbReference type="EMBL" id="WMZR01000009">
    <property type="protein sequence ID" value="MTS51610.1"/>
    <property type="molecule type" value="Genomic_DNA"/>
</dbReference>
<evidence type="ECO:0000313" key="3">
    <source>
        <dbReference type="Proteomes" id="UP000431913"/>
    </source>
</evidence>
<dbReference type="Pfam" id="PF08902">
    <property type="entry name" value="DUF1848"/>
    <property type="match status" value="1"/>
</dbReference>
<gene>
    <name evidence="1" type="ORF">FYJ76_15695</name>
    <name evidence="2" type="ORF">GMD52_08655</name>
</gene>
<sequence>MQNRSRCGFVEAAARQKEGKDEMIISASRRTDIPAYYGQWMMARLRAGEVLVPNPYNASRISRVALSPGNVDCIVFWTKNAAPMLPLLDELDALGYKYYFEYTVTGYGSALEPGLPEKERTVDTFLRLSERLGPEGVDWRFDPVLLTSSITPAWQLECFGALCRALHGATRRCVFSFADPYPGIRPSIAPLEETQMCLLAKGFADIAGEYGLPLYTCAEAVELSEYGIRHAACIDSAKVERIAGYPIRVERDPGQRPACGCAASVDVGVYNTCPNGCTYCYATTRPALLRRARAVHAPDAPMLTGWPRGGEQITDRTGPSLRAEQTSLFDNL</sequence>
<evidence type="ECO:0000313" key="1">
    <source>
        <dbReference type="EMBL" id="MST93357.1"/>
    </source>
</evidence>
<dbReference type="Proteomes" id="UP000449193">
    <property type="component" value="Unassembled WGS sequence"/>
</dbReference>
<dbReference type="EMBL" id="VUNJ01000025">
    <property type="protein sequence ID" value="MST93357.1"/>
    <property type="molecule type" value="Genomic_DNA"/>
</dbReference>
<accession>A0A6I2U6G5</accession>
<proteinExistence type="predicted"/>
<protein>
    <submittedName>
        <fullName evidence="1">DUF1848 domain-containing protein</fullName>
    </submittedName>
    <submittedName>
        <fullName evidence="2">DUF1848 family protein</fullName>
    </submittedName>
</protein>
<comment type="caution">
    <text evidence="1">The sequence shown here is derived from an EMBL/GenBank/DDBJ whole genome shotgun (WGS) entry which is preliminary data.</text>
</comment>
<evidence type="ECO:0000313" key="2">
    <source>
        <dbReference type="EMBL" id="MTS51610.1"/>
    </source>
</evidence>
<name>A0A6I2U6G5_9FIRM</name>
<reference evidence="2 4" key="1">
    <citation type="journal article" date="2019" name="Nat. Med.">
        <title>A library of human gut bacterial isolates paired with longitudinal multiomics data enables mechanistic microbiome research.</title>
        <authorList>
            <person name="Poyet M."/>
            <person name="Groussin M."/>
            <person name="Gibbons S.M."/>
            <person name="Avila-Pacheco J."/>
            <person name="Jiang X."/>
            <person name="Kearney S.M."/>
            <person name="Perrotta A.R."/>
            <person name="Berdy B."/>
            <person name="Zhao S."/>
            <person name="Lieberman T.D."/>
            <person name="Swanson P.K."/>
            <person name="Smith M."/>
            <person name="Roesemann S."/>
            <person name="Alexander J.E."/>
            <person name="Rich S.A."/>
            <person name="Livny J."/>
            <person name="Vlamakis H."/>
            <person name="Clish C."/>
            <person name="Bullock K."/>
            <person name="Deik A."/>
            <person name="Scott J."/>
            <person name="Pierce K.A."/>
            <person name="Xavier R.J."/>
            <person name="Alm E.J."/>
        </authorList>
    </citation>
    <scope>NUCLEOTIDE SEQUENCE [LARGE SCALE GENOMIC DNA]</scope>
    <source>
        <strain evidence="2 4">BIOML-A7</strain>
    </source>
</reference>
<dbReference type="InterPro" id="IPR014998">
    <property type="entry name" value="DUF1848"/>
</dbReference>
<dbReference type="Proteomes" id="UP000431913">
    <property type="component" value="Unassembled WGS sequence"/>
</dbReference>
<dbReference type="AlphaFoldDB" id="A0A6I2U6G5"/>
<evidence type="ECO:0000313" key="4">
    <source>
        <dbReference type="Proteomes" id="UP000449193"/>
    </source>
</evidence>
<organism evidence="1 3">
    <name type="scientific">Ruthenibacterium lactatiformans</name>
    <dbReference type="NCBI Taxonomy" id="1550024"/>
    <lineage>
        <taxon>Bacteria</taxon>
        <taxon>Bacillati</taxon>
        <taxon>Bacillota</taxon>
        <taxon>Clostridia</taxon>
        <taxon>Eubacteriales</taxon>
        <taxon>Oscillospiraceae</taxon>
        <taxon>Ruthenibacterium</taxon>
    </lineage>
</organism>